<dbReference type="GO" id="GO:0006650">
    <property type="term" value="P:glycerophospholipid metabolic process"/>
    <property type="evidence" value="ECO:0007669"/>
    <property type="project" value="UniProtKB-UniRule"/>
</dbReference>
<feature type="binding site" evidence="13">
    <location>
        <position position="257"/>
    </location>
    <ligand>
        <name>sn-glycerol 3-phosphate</name>
        <dbReference type="ChEBI" id="CHEBI:57597"/>
    </ligand>
</feature>
<dbReference type="InterPro" id="IPR011128">
    <property type="entry name" value="G3P_DH_NAD-dep_N"/>
</dbReference>
<dbReference type="PANTHER" id="PTHR11728:SF1">
    <property type="entry name" value="GLYCEROL-3-PHOSPHATE DEHYDROGENASE [NAD(+)] 2, CHLOROPLASTIC"/>
    <property type="match status" value="1"/>
</dbReference>
<reference evidence="20 21" key="1">
    <citation type="submission" date="2018-04" db="EMBL/GenBank/DDBJ databases">
        <title>Complete genome sequence of Hydrogenophilus thermoluteolus TH-1.</title>
        <authorList>
            <person name="Arai H."/>
        </authorList>
    </citation>
    <scope>NUCLEOTIDE SEQUENCE [LARGE SCALE GENOMIC DNA]</scope>
    <source>
        <strain evidence="20 21">TH-1</strain>
    </source>
</reference>
<dbReference type="PROSITE" id="PS00957">
    <property type="entry name" value="NAD_G3PDH"/>
    <property type="match status" value="1"/>
</dbReference>
<evidence type="ECO:0000313" key="21">
    <source>
        <dbReference type="Proteomes" id="UP000262004"/>
    </source>
</evidence>
<dbReference type="Gene3D" id="3.40.50.720">
    <property type="entry name" value="NAD(P)-binding Rossmann-like Domain"/>
    <property type="match status" value="1"/>
</dbReference>
<feature type="binding site" evidence="13">
    <location>
        <position position="11"/>
    </location>
    <ligand>
        <name>NADPH</name>
        <dbReference type="ChEBI" id="CHEBI:57783"/>
    </ligand>
</feature>
<dbReference type="InterPro" id="IPR008927">
    <property type="entry name" value="6-PGluconate_DH-like_C_sf"/>
</dbReference>
<feature type="binding site" evidence="16">
    <location>
        <begin position="7"/>
        <end position="12"/>
    </location>
    <ligand>
        <name>NAD(+)</name>
        <dbReference type="ChEBI" id="CHEBI:57540"/>
    </ligand>
</feature>
<dbReference type="InterPro" id="IPR013328">
    <property type="entry name" value="6PGD_dom2"/>
</dbReference>
<keyword evidence="13" id="KW-0963">Cytoplasm</keyword>
<dbReference type="InterPro" id="IPR006168">
    <property type="entry name" value="G3P_DH_NAD-dep"/>
</dbReference>
<feature type="binding site" evidence="15">
    <location>
        <begin position="256"/>
        <end position="257"/>
    </location>
    <ligand>
        <name>substrate</name>
    </ligand>
</feature>
<dbReference type="AlphaFoldDB" id="A0A2Z6DYW7"/>
<evidence type="ECO:0000256" key="4">
    <source>
        <dbReference type="ARBA" id="ARBA00023002"/>
    </source>
</evidence>
<evidence type="ECO:0000256" key="16">
    <source>
        <dbReference type="PIRSR" id="PIRSR000114-3"/>
    </source>
</evidence>
<dbReference type="PIRSF" id="PIRSF000114">
    <property type="entry name" value="Glycerol-3-P_dh"/>
    <property type="match status" value="1"/>
</dbReference>
<evidence type="ECO:0000256" key="13">
    <source>
        <dbReference type="HAMAP-Rule" id="MF_00394"/>
    </source>
</evidence>
<evidence type="ECO:0000256" key="14">
    <source>
        <dbReference type="PIRSR" id="PIRSR000114-1"/>
    </source>
</evidence>
<dbReference type="GO" id="GO:0141153">
    <property type="term" value="F:glycerol-3-phosphate dehydrogenase (NADP+) activity"/>
    <property type="evidence" value="ECO:0007669"/>
    <property type="project" value="RHEA"/>
</dbReference>
<dbReference type="SUPFAM" id="SSF51735">
    <property type="entry name" value="NAD(P)-binding Rossmann-fold domains"/>
    <property type="match status" value="1"/>
</dbReference>
<feature type="binding site" evidence="15">
    <location>
        <position position="103"/>
    </location>
    <ligand>
        <name>substrate</name>
    </ligand>
</feature>
<feature type="binding site" evidence="13">
    <location>
        <position position="256"/>
    </location>
    <ligand>
        <name>NADPH</name>
        <dbReference type="ChEBI" id="CHEBI:57783"/>
    </ligand>
</feature>
<evidence type="ECO:0000256" key="11">
    <source>
        <dbReference type="ARBA" id="ARBA00069372"/>
    </source>
</evidence>
<dbReference type="NCBIfam" id="NF000942">
    <property type="entry name" value="PRK00094.1-4"/>
    <property type="match status" value="1"/>
</dbReference>
<feature type="binding site" evidence="13">
    <location>
        <position position="280"/>
    </location>
    <ligand>
        <name>NADPH</name>
        <dbReference type="ChEBI" id="CHEBI:57783"/>
    </ligand>
</feature>
<comment type="pathway">
    <text evidence="13">Membrane lipid metabolism; glycerophospholipid metabolism.</text>
</comment>
<evidence type="ECO:0000256" key="7">
    <source>
        <dbReference type="ARBA" id="ARBA00023209"/>
    </source>
</evidence>
<evidence type="ECO:0000256" key="12">
    <source>
        <dbReference type="ARBA" id="ARBA00080511"/>
    </source>
</evidence>
<evidence type="ECO:0000256" key="15">
    <source>
        <dbReference type="PIRSR" id="PIRSR000114-2"/>
    </source>
</evidence>
<dbReference type="PANTHER" id="PTHR11728">
    <property type="entry name" value="GLYCEROL-3-PHOSPHATE DEHYDROGENASE"/>
    <property type="match status" value="1"/>
</dbReference>
<keyword evidence="3 13" id="KW-0521">NADP</keyword>
<dbReference type="GO" id="GO:0005975">
    <property type="term" value="P:carbohydrate metabolic process"/>
    <property type="evidence" value="ECO:0007669"/>
    <property type="project" value="InterPro"/>
</dbReference>
<accession>A0A2Z6DYW7</accession>
<feature type="binding site" evidence="13">
    <location>
        <position position="103"/>
    </location>
    <ligand>
        <name>NADPH</name>
        <dbReference type="ChEBI" id="CHEBI:57783"/>
    </ligand>
</feature>
<evidence type="ECO:0000313" key="20">
    <source>
        <dbReference type="EMBL" id="BBD77560.1"/>
    </source>
</evidence>
<dbReference type="GO" id="GO:0141152">
    <property type="term" value="F:glycerol-3-phosphate dehydrogenase (NAD+) activity"/>
    <property type="evidence" value="ECO:0007669"/>
    <property type="project" value="RHEA"/>
</dbReference>
<keyword evidence="13" id="KW-0547">Nucleotide-binding</keyword>
<comment type="similarity">
    <text evidence="1 13 17">Belongs to the NAD-dependent glycerol-3-phosphate dehydrogenase family.</text>
</comment>
<feature type="domain" description="Glycerol-3-phosphate dehydrogenase NAD-dependent N-terminal" evidence="18">
    <location>
        <begin position="3"/>
        <end position="161"/>
    </location>
</feature>
<comment type="catalytic activity">
    <reaction evidence="9">
        <text>sn-glycerol 3-phosphate + NADP(+) = dihydroxyacetone phosphate + NADPH + H(+)</text>
        <dbReference type="Rhea" id="RHEA:11096"/>
        <dbReference type="ChEBI" id="CHEBI:15378"/>
        <dbReference type="ChEBI" id="CHEBI:57597"/>
        <dbReference type="ChEBI" id="CHEBI:57642"/>
        <dbReference type="ChEBI" id="CHEBI:57783"/>
        <dbReference type="ChEBI" id="CHEBI:58349"/>
        <dbReference type="EC" id="1.1.1.94"/>
    </reaction>
    <physiologicalReaction direction="right-to-left" evidence="9">
        <dbReference type="Rhea" id="RHEA:11098"/>
    </physiologicalReaction>
</comment>
<dbReference type="EC" id="1.1.1.94" evidence="10 13"/>
<dbReference type="SUPFAM" id="SSF48179">
    <property type="entry name" value="6-phosphogluconate dehydrogenase C-terminal domain-like"/>
    <property type="match status" value="1"/>
</dbReference>
<keyword evidence="21" id="KW-1185">Reference proteome</keyword>
<feature type="binding site" evidence="13">
    <location>
        <position position="30"/>
    </location>
    <ligand>
        <name>NADPH</name>
        <dbReference type="ChEBI" id="CHEBI:57783"/>
    </ligand>
</feature>
<evidence type="ECO:0000256" key="2">
    <source>
        <dbReference type="ARBA" id="ARBA00022516"/>
    </source>
</evidence>
<evidence type="ECO:0000256" key="6">
    <source>
        <dbReference type="ARBA" id="ARBA00023098"/>
    </source>
</evidence>
<dbReference type="InterPro" id="IPR036291">
    <property type="entry name" value="NAD(P)-bd_dom_sf"/>
</dbReference>
<dbReference type="GO" id="GO:0046168">
    <property type="term" value="P:glycerol-3-phosphate catabolic process"/>
    <property type="evidence" value="ECO:0007669"/>
    <property type="project" value="InterPro"/>
</dbReference>
<evidence type="ECO:0000256" key="9">
    <source>
        <dbReference type="ARBA" id="ARBA00052716"/>
    </source>
</evidence>
<dbReference type="UniPathway" id="UPA00940"/>
<dbReference type="Pfam" id="PF07479">
    <property type="entry name" value="NAD_Gly3P_dh_C"/>
    <property type="match status" value="1"/>
</dbReference>
<evidence type="ECO:0000256" key="17">
    <source>
        <dbReference type="RuleBase" id="RU000437"/>
    </source>
</evidence>
<evidence type="ECO:0000256" key="3">
    <source>
        <dbReference type="ARBA" id="ARBA00022857"/>
    </source>
</evidence>
<keyword evidence="4 13" id="KW-0560">Oxidoreductase</keyword>
<evidence type="ECO:0000256" key="5">
    <source>
        <dbReference type="ARBA" id="ARBA00023027"/>
    </source>
</evidence>
<dbReference type="Pfam" id="PF01210">
    <property type="entry name" value="NAD_Gly3P_dh_N"/>
    <property type="match status" value="1"/>
</dbReference>
<keyword evidence="2 13" id="KW-0444">Lipid biosynthesis</keyword>
<dbReference type="GO" id="GO:0005829">
    <property type="term" value="C:cytosol"/>
    <property type="evidence" value="ECO:0007669"/>
    <property type="project" value="TreeGrafter"/>
</dbReference>
<dbReference type="PRINTS" id="PR00077">
    <property type="entry name" value="GPDHDRGNASE"/>
</dbReference>
<keyword evidence="7 13" id="KW-0594">Phospholipid biosynthesis</keyword>
<gene>
    <name evidence="13 20" type="primary">gpsA</name>
    <name evidence="20" type="ORF">HPTL_1296</name>
</gene>
<comment type="function">
    <text evidence="13">Catalyzes the reduction of the glycolytic intermediate dihydroxyacetone phosphate (DHAP) to sn-glycerol 3-phosphate (G3P), the key precursor for phospholipid synthesis.</text>
</comment>
<dbReference type="GO" id="GO:0051287">
    <property type="term" value="F:NAD binding"/>
    <property type="evidence" value="ECO:0007669"/>
    <property type="project" value="InterPro"/>
</dbReference>
<feature type="binding site" evidence="13">
    <location>
        <position position="255"/>
    </location>
    <ligand>
        <name>sn-glycerol 3-phosphate</name>
        <dbReference type="ChEBI" id="CHEBI:57597"/>
    </ligand>
</feature>
<name>A0A2Z6DYW7_HYDTE</name>
<feature type="binding site" evidence="13">
    <location>
        <position position="245"/>
    </location>
    <ligand>
        <name>sn-glycerol 3-phosphate</name>
        <dbReference type="ChEBI" id="CHEBI:57597"/>
    </ligand>
</feature>
<dbReference type="HAMAP" id="MF_00394">
    <property type="entry name" value="NAD_Glyc3P_dehydrog"/>
    <property type="match status" value="1"/>
</dbReference>
<feature type="binding site" evidence="13">
    <location>
        <position position="282"/>
    </location>
    <ligand>
        <name>NADPH</name>
        <dbReference type="ChEBI" id="CHEBI:57783"/>
    </ligand>
</feature>
<comment type="subcellular location">
    <subcellularLocation>
        <location evidence="13">Cytoplasm</location>
    </subcellularLocation>
</comment>
<feature type="binding site" evidence="13">
    <location>
        <position position="47"/>
    </location>
    <ligand>
        <name>NADPH</name>
        <dbReference type="ChEBI" id="CHEBI:57783"/>
    </ligand>
</feature>
<evidence type="ECO:0000259" key="19">
    <source>
        <dbReference type="Pfam" id="PF07479"/>
    </source>
</evidence>
<keyword evidence="5 13" id="KW-0520">NAD</keyword>
<keyword evidence="8 13" id="KW-1208">Phospholipid metabolism</keyword>
<sequence length="334" mass="34908">MRLAVLGAGAWGTALAIAWGQHHPVTLWCRSRALAQRIHTQRTNERYLAGPVLPPNVRVTDDCATAIGDAELVVIATPLAGLAQTVATLAQTAPHTPFLWACKGILPDTQELPHEIAARVWSETTAAALPDHGVITGPSFALEVAQGLPTAVVLASHNAQWAKAIIDTLHQPRFRLYAHHDVTGAEVGGAIKNVIAIAAGVAEGLGFGLNTRAALITRGLAEMGRLAEALGAERETLMGLAGMGDLILTCTGGLSRNRRLGLLLASGEPLSAALAALGHVAEGVPTTQACVQLANTLGIEMPIAQAVHELLFTPGTSAEAVVEKLLARDPRFEF</sequence>
<feature type="binding site" evidence="13">
    <location>
        <position position="103"/>
    </location>
    <ligand>
        <name>sn-glycerol 3-phosphate</name>
        <dbReference type="ChEBI" id="CHEBI:57597"/>
    </ligand>
</feature>
<dbReference type="Gene3D" id="1.10.1040.10">
    <property type="entry name" value="N-(1-d-carboxylethyl)-l-norvaline Dehydrogenase, domain 2"/>
    <property type="match status" value="1"/>
</dbReference>
<dbReference type="OrthoDB" id="9812273at2"/>
<protein>
    <recommendedName>
        <fullName evidence="11 13">Glycerol-3-phosphate dehydrogenase [NAD(P)+]</fullName>
        <ecNumber evidence="10 13">1.1.1.94</ecNumber>
    </recommendedName>
    <alternativeName>
        <fullName evidence="13">NAD(P)(+)-dependent glycerol-3-phosphate dehydrogenase</fullName>
    </alternativeName>
    <alternativeName>
        <fullName evidence="12 13">NAD(P)H-dependent dihydroxyacetone-phosphate reductase</fullName>
    </alternativeName>
</protein>
<feature type="binding site" evidence="13">
    <location>
        <position position="141"/>
    </location>
    <ligand>
        <name>NADPH</name>
        <dbReference type="ChEBI" id="CHEBI:57783"/>
    </ligand>
</feature>
<organism evidence="20 21">
    <name type="scientific">Hydrogenophilus thermoluteolus</name>
    <name type="common">Pseudomonas hydrogenothermophila</name>
    <dbReference type="NCBI Taxonomy" id="297"/>
    <lineage>
        <taxon>Bacteria</taxon>
        <taxon>Pseudomonadati</taxon>
        <taxon>Pseudomonadota</taxon>
        <taxon>Hydrogenophilia</taxon>
        <taxon>Hydrogenophilales</taxon>
        <taxon>Hydrogenophilaceae</taxon>
        <taxon>Hydrogenophilus</taxon>
    </lineage>
</organism>
<dbReference type="EMBL" id="AP018558">
    <property type="protein sequence ID" value="BBD77560.1"/>
    <property type="molecule type" value="Genomic_DNA"/>
</dbReference>
<dbReference type="InterPro" id="IPR006109">
    <property type="entry name" value="G3P_DH_NAD-dep_C"/>
</dbReference>
<feature type="binding site" evidence="16">
    <location>
        <position position="256"/>
    </location>
    <ligand>
        <name>NAD(+)</name>
        <dbReference type="ChEBI" id="CHEBI:57540"/>
    </ligand>
</feature>
<feature type="binding site" evidence="16">
    <location>
        <position position="141"/>
    </location>
    <ligand>
        <name>NAD(+)</name>
        <dbReference type="ChEBI" id="CHEBI:57540"/>
    </ligand>
</feature>
<feature type="binding site" evidence="13">
    <location>
        <position position="139"/>
    </location>
    <ligand>
        <name>sn-glycerol 3-phosphate</name>
        <dbReference type="ChEBI" id="CHEBI:57597"/>
    </ligand>
</feature>
<feature type="binding site" evidence="13">
    <location>
        <position position="192"/>
    </location>
    <ligand>
        <name>sn-glycerol 3-phosphate</name>
        <dbReference type="ChEBI" id="CHEBI:57597"/>
    </ligand>
</feature>
<dbReference type="KEGG" id="htl:HPTL_1296"/>
<dbReference type="FunFam" id="1.10.1040.10:FF:000001">
    <property type="entry name" value="Glycerol-3-phosphate dehydrogenase [NAD(P)+]"/>
    <property type="match status" value="1"/>
</dbReference>
<comment type="catalytic activity">
    <reaction evidence="13">
        <text>sn-glycerol 3-phosphate + NAD(+) = dihydroxyacetone phosphate + NADH + H(+)</text>
        <dbReference type="Rhea" id="RHEA:11092"/>
        <dbReference type="ChEBI" id="CHEBI:15378"/>
        <dbReference type="ChEBI" id="CHEBI:57540"/>
        <dbReference type="ChEBI" id="CHEBI:57597"/>
        <dbReference type="ChEBI" id="CHEBI:57642"/>
        <dbReference type="ChEBI" id="CHEBI:57945"/>
        <dbReference type="EC" id="1.1.1.94"/>
    </reaction>
</comment>
<evidence type="ECO:0000256" key="10">
    <source>
        <dbReference type="ARBA" id="ARBA00066687"/>
    </source>
</evidence>
<feature type="binding site" evidence="13">
    <location>
        <position position="137"/>
    </location>
    <ligand>
        <name>sn-glycerol 3-phosphate</name>
        <dbReference type="ChEBI" id="CHEBI:57597"/>
    </ligand>
</feature>
<feature type="binding site" evidence="13">
    <location>
        <position position="256"/>
    </location>
    <ligand>
        <name>sn-glycerol 3-phosphate</name>
        <dbReference type="ChEBI" id="CHEBI:57597"/>
    </ligand>
</feature>
<dbReference type="GO" id="GO:0008654">
    <property type="term" value="P:phospholipid biosynthetic process"/>
    <property type="evidence" value="ECO:0007669"/>
    <property type="project" value="UniProtKB-KW"/>
</dbReference>
<keyword evidence="6 13" id="KW-0443">Lipid metabolism</keyword>
<proteinExistence type="inferred from homology"/>
<comment type="caution">
    <text evidence="13">Lacks conserved residue(s) required for the propagation of feature annotation.</text>
</comment>
<dbReference type="GO" id="GO:0046167">
    <property type="term" value="P:glycerol-3-phosphate biosynthetic process"/>
    <property type="evidence" value="ECO:0007669"/>
    <property type="project" value="UniProtKB-UniRule"/>
</dbReference>
<dbReference type="FunFam" id="3.40.50.720:FF:000019">
    <property type="entry name" value="Glycerol-3-phosphate dehydrogenase [NAD(P)+]"/>
    <property type="match status" value="1"/>
</dbReference>
<dbReference type="Proteomes" id="UP000262004">
    <property type="component" value="Chromosome"/>
</dbReference>
<feature type="active site" description="Proton acceptor" evidence="13 14">
    <location>
        <position position="192"/>
    </location>
</feature>
<evidence type="ECO:0000256" key="8">
    <source>
        <dbReference type="ARBA" id="ARBA00023264"/>
    </source>
</evidence>
<evidence type="ECO:0000256" key="1">
    <source>
        <dbReference type="ARBA" id="ARBA00011009"/>
    </source>
</evidence>
<dbReference type="NCBIfam" id="NF000940">
    <property type="entry name" value="PRK00094.1-2"/>
    <property type="match status" value="1"/>
</dbReference>
<feature type="domain" description="Glycerol-3-phosphate dehydrogenase NAD-dependent C-terminal" evidence="19">
    <location>
        <begin position="181"/>
        <end position="315"/>
    </location>
</feature>
<dbReference type="RefSeq" id="WP_119335287.1">
    <property type="nucleotide sequence ID" value="NZ_AP018558.1"/>
</dbReference>
<evidence type="ECO:0000259" key="18">
    <source>
        <dbReference type="Pfam" id="PF01210"/>
    </source>
</evidence>